<dbReference type="SUPFAM" id="SSF57845">
    <property type="entry name" value="B-box zinc-binding domain"/>
    <property type="match status" value="1"/>
</dbReference>
<dbReference type="GO" id="GO:0007265">
    <property type="term" value="P:Ras protein signal transduction"/>
    <property type="evidence" value="ECO:0007669"/>
    <property type="project" value="TreeGrafter"/>
</dbReference>
<dbReference type="CDD" id="cd20207">
    <property type="entry name" value="Bbox2_GefO-like"/>
    <property type="match status" value="1"/>
</dbReference>
<evidence type="ECO:0008006" key="14">
    <source>
        <dbReference type="Google" id="ProtNLM"/>
    </source>
</evidence>
<feature type="domain" description="N-terminal Ras-GEF" evidence="11">
    <location>
        <begin position="400"/>
        <end position="526"/>
    </location>
</feature>
<reference evidence="12 13" key="1">
    <citation type="submission" date="2023-11" db="EMBL/GenBank/DDBJ databases">
        <title>Dfirmibasis_genome.</title>
        <authorList>
            <person name="Edelbroek B."/>
            <person name="Kjellin J."/>
            <person name="Jerlstrom-Hultqvist J."/>
            <person name="Soderbom F."/>
        </authorList>
    </citation>
    <scope>NUCLEOTIDE SEQUENCE [LARGE SCALE GENOMIC DNA]</scope>
    <source>
        <strain evidence="12 13">TNS-C-14</strain>
    </source>
</reference>
<dbReference type="Pfam" id="PF00617">
    <property type="entry name" value="RasGEF"/>
    <property type="match status" value="1"/>
</dbReference>
<evidence type="ECO:0000256" key="6">
    <source>
        <dbReference type="PROSITE-ProRule" id="PRU00168"/>
    </source>
</evidence>
<feature type="compositionally biased region" description="Polar residues" evidence="7">
    <location>
        <begin position="639"/>
        <end position="652"/>
    </location>
</feature>
<dbReference type="InterPro" id="IPR000315">
    <property type="entry name" value="Znf_B-box"/>
</dbReference>
<dbReference type="AlphaFoldDB" id="A0AAN7YQ01"/>
<dbReference type="InterPro" id="IPR027370">
    <property type="entry name" value="Znf-RING_euk"/>
</dbReference>
<dbReference type="SMART" id="SM00229">
    <property type="entry name" value="RasGEFN"/>
    <property type="match status" value="1"/>
</dbReference>
<dbReference type="PROSITE" id="PS00518">
    <property type="entry name" value="ZF_RING_1"/>
    <property type="match status" value="1"/>
</dbReference>
<evidence type="ECO:0000259" key="11">
    <source>
        <dbReference type="PROSITE" id="PS50212"/>
    </source>
</evidence>
<feature type="domain" description="B box-type" evidence="10">
    <location>
        <begin position="150"/>
        <end position="190"/>
    </location>
</feature>
<feature type="region of interest" description="Disordered" evidence="7">
    <location>
        <begin position="83"/>
        <end position="105"/>
    </location>
</feature>
<proteinExistence type="predicted"/>
<dbReference type="Pfam" id="PF00643">
    <property type="entry name" value="zf-B_box"/>
    <property type="match status" value="1"/>
</dbReference>
<sequence length="934" mass="105780">MTTNSKSLNLLQSLTCGICQNLFKDPNTLIPCGHAFCLDCLITNSSIKNCVQCKVEYTTYIPNHPLKQMIDCLDQSSGNNNNNNNETINNNINNNNNNNNDRNSLNGSNSNSIIGFIEGLSDSGGRRFSQQDGGLRYSSGGGLLENGSNSNIRYCVEHYEHYYAFCSDCQAPVCPRCLLTTHNRHGMIPLTKDSIATKMKEYGEIVESFKTKMSQYNDNISIYQKEIQLLDSTFLQCKQAIQLMISNLHKVLKTRETYLLKEIGNIHFASHLEISERSKTLENEINEMEKLIGNGTDKFKDATEILNNQNLKFEFLEQFHHSRTQSKKNLNQDGLKPLFKTDLLFYKANNDRITEMINNNLGNISLLTFPLDDIGEVNIWDEPKENIFIEKVRTNSNGVEEFEVKYGSLNKLIERLCLPNCYDDNYVNIFLLTYHSFCSSKKLLKKLIERFTIPEDLEAYGLTQASIHEIHMKIRNVLIKWITEYSPKFDQDTIHLFQNFNGRMQSEYTSIQEIENLLMGSNENSPSITSSQSLSSQSLYLQQTQQQQQQQQTSNNFQSNLQINQSLSSNINNVTLSNLNSSNLTNNGTCKIQNSPPQNYSSIFNGPSSSSSSSPSSPILNLNSLALINGNDNLVFESPLNSPRSSTSINYNNNSPRSSSFGASSASKFNNTLNINSGGGVGSSIYFPSPSSPTANNIPNINHFSSKVLSSSKNLEFNDIDELEIAKQLTLIDFENFRRIKPIDLLTCVDLKHKTPHITNIMDRFNNVSTWVSTTIVRGENLKNRVKIMNKFIKIAEHLKNLNNFNSLTAILVAIQRSTVTRKELVKQSVKIITDLEKLMSSDDSYSTYRNRLAQCSPPCVPYISIYLQDIMDLEKKNPSNIIVQISPSKTQEFINFTRRSLISKVILDLSSYQRFAYSTILPISNIQEYLEEL</sequence>
<dbReference type="SMART" id="SM00147">
    <property type="entry name" value="RasGEF"/>
    <property type="match status" value="1"/>
</dbReference>
<protein>
    <recommendedName>
        <fullName evidence="14">Ras guanine nucleotide exchange factor</fullName>
    </recommendedName>
</protein>
<dbReference type="InterPro" id="IPR001841">
    <property type="entry name" value="Znf_RING"/>
</dbReference>
<dbReference type="EMBL" id="JAVFKY010000003">
    <property type="protein sequence ID" value="KAK5579589.1"/>
    <property type="molecule type" value="Genomic_DNA"/>
</dbReference>
<dbReference type="InterPro" id="IPR023578">
    <property type="entry name" value="Ras_GEF_dom_sf"/>
</dbReference>
<evidence type="ECO:0000256" key="4">
    <source>
        <dbReference type="ARBA" id="ARBA00022833"/>
    </source>
</evidence>
<feature type="domain" description="Ras-GEF" evidence="8">
    <location>
        <begin position="721"/>
        <end position="934"/>
    </location>
</feature>
<evidence type="ECO:0000256" key="2">
    <source>
        <dbReference type="ARBA" id="ARBA00022723"/>
    </source>
</evidence>
<keyword evidence="1 6" id="KW-0344">Guanine-nucleotide releasing factor</keyword>
<dbReference type="InterPro" id="IPR000651">
    <property type="entry name" value="Ras-like_Gua-exchang_fac_N"/>
</dbReference>
<dbReference type="Gene3D" id="3.30.40.10">
    <property type="entry name" value="Zinc/RING finger domain, C3HC4 (zinc finger)"/>
    <property type="match status" value="1"/>
</dbReference>
<dbReference type="Gene3D" id="1.10.840.10">
    <property type="entry name" value="Ras guanine-nucleotide exchange factors catalytic domain"/>
    <property type="match status" value="1"/>
</dbReference>
<evidence type="ECO:0000256" key="1">
    <source>
        <dbReference type="ARBA" id="ARBA00022658"/>
    </source>
</evidence>
<dbReference type="GO" id="GO:0008270">
    <property type="term" value="F:zinc ion binding"/>
    <property type="evidence" value="ECO:0007669"/>
    <property type="project" value="UniProtKB-KW"/>
</dbReference>
<feature type="domain" description="RING-type" evidence="9">
    <location>
        <begin position="16"/>
        <end position="54"/>
    </location>
</feature>
<evidence type="ECO:0000259" key="9">
    <source>
        <dbReference type="PROSITE" id="PS50089"/>
    </source>
</evidence>
<dbReference type="SUPFAM" id="SSF57850">
    <property type="entry name" value="RING/U-box"/>
    <property type="match status" value="1"/>
</dbReference>
<feature type="compositionally biased region" description="Low complexity" evidence="7">
    <location>
        <begin position="653"/>
        <end position="663"/>
    </location>
</feature>
<keyword evidence="2" id="KW-0479">Metal-binding</keyword>
<evidence type="ECO:0000259" key="10">
    <source>
        <dbReference type="PROSITE" id="PS50119"/>
    </source>
</evidence>
<dbReference type="InterPro" id="IPR017907">
    <property type="entry name" value="Znf_RING_CS"/>
</dbReference>
<evidence type="ECO:0000259" key="8">
    <source>
        <dbReference type="PROSITE" id="PS50009"/>
    </source>
</evidence>
<dbReference type="PROSITE" id="PS50009">
    <property type="entry name" value="RASGEF_CAT"/>
    <property type="match status" value="1"/>
</dbReference>
<dbReference type="PANTHER" id="PTHR23113">
    <property type="entry name" value="GUANINE NUCLEOTIDE EXCHANGE FACTOR"/>
    <property type="match status" value="1"/>
</dbReference>
<evidence type="ECO:0000313" key="13">
    <source>
        <dbReference type="Proteomes" id="UP001344447"/>
    </source>
</evidence>
<dbReference type="PROSITE" id="PS50212">
    <property type="entry name" value="RASGEF_NTER"/>
    <property type="match status" value="1"/>
</dbReference>
<comment type="caution">
    <text evidence="12">The sequence shown here is derived from an EMBL/GenBank/DDBJ whole genome shotgun (WGS) entry which is preliminary data.</text>
</comment>
<name>A0AAN7YQ01_9MYCE</name>
<dbReference type="Gene3D" id="1.20.870.10">
    <property type="entry name" value="Son of sevenless (SoS) protein Chain: S domain 1"/>
    <property type="match status" value="1"/>
</dbReference>
<dbReference type="Pfam" id="PF13445">
    <property type="entry name" value="zf-RING_UBOX"/>
    <property type="match status" value="1"/>
</dbReference>
<evidence type="ECO:0000256" key="5">
    <source>
        <dbReference type="PROSITE-ProRule" id="PRU00024"/>
    </source>
</evidence>
<dbReference type="InterPro" id="IPR008937">
    <property type="entry name" value="Ras-like_GEF"/>
</dbReference>
<dbReference type="Gene3D" id="3.30.160.60">
    <property type="entry name" value="Classic Zinc Finger"/>
    <property type="match status" value="1"/>
</dbReference>
<dbReference type="InterPro" id="IPR036964">
    <property type="entry name" value="RASGEF_cat_dom_sf"/>
</dbReference>
<dbReference type="GO" id="GO:0005085">
    <property type="term" value="F:guanyl-nucleotide exchange factor activity"/>
    <property type="evidence" value="ECO:0007669"/>
    <property type="project" value="UniProtKB-KW"/>
</dbReference>
<feature type="region of interest" description="Disordered" evidence="7">
    <location>
        <begin position="639"/>
        <end position="663"/>
    </location>
</feature>
<dbReference type="PANTHER" id="PTHR23113:SF347">
    <property type="entry name" value="RAS GUANINE NUCLEOTIDE EXCHANGE FACTOR O"/>
    <property type="match status" value="1"/>
</dbReference>
<dbReference type="InterPro" id="IPR001895">
    <property type="entry name" value="RASGEF_cat_dom"/>
</dbReference>
<dbReference type="GO" id="GO:0005886">
    <property type="term" value="C:plasma membrane"/>
    <property type="evidence" value="ECO:0007669"/>
    <property type="project" value="TreeGrafter"/>
</dbReference>
<dbReference type="SUPFAM" id="SSF48366">
    <property type="entry name" value="Ras GEF"/>
    <property type="match status" value="1"/>
</dbReference>
<evidence type="ECO:0000313" key="12">
    <source>
        <dbReference type="EMBL" id="KAK5579589.1"/>
    </source>
</evidence>
<keyword evidence="4" id="KW-0862">Zinc</keyword>
<dbReference type="CDD" id="cd00155">
    <property type="entry name" value="RasGEF"/>
    <property type="match status" value="1"/>
</dbReference>
<gene>
    <name evidence="12" type="ORF">RB653_009273</name>
</gene>
<dbReference type="InterPro" id="IPR013083">
    <property type="entry name" value="Znf_RING/FYVE/PHD"/>
</dbReference>
<keyword evidence="3 5" id="KW-0863">Zinc-finger</keyword>
<evidence type="ECO:0000256" key="3">
    <source>
        <dbReference type="ARBA" id="ARBA00022771"/>
    </source>
</evidence>
<accession>A0AAN7YQ01</accession>
<dbReference type="PROSITE" id="PS50089">
    <property type="entry name" value="ZF_RING_2"/>
    <property type="match status" value="1"/>
</dbReference>
<dbReference type="SMART" id="SM00184">
    <property type="entry name" value="RING"/>
    <property type="match status" value="1"/>
</dbReference>
<dbReference type="PROSITE" id="PS50119">
    <property type="entry name" value="ZF_BBOX"/>
    <property type="match status" value="1"/>
</dbReference>
<keyword evidence="13" id="KW-1185">Reference proteome</keyword>
<dbReference type="Pfam" id="PF00618">
    <property type="entry name" value="RasGEF_N"/>
    <property type="match status" value="1"/>
</dbReference>
<dbReference type="Proteomes" id="UP001344447">
    <property type="component" value="Unassembled WGS sequence"/>
</dbReference>
<organism evidence="12 13">
    <name type="scientific">Dictyostelium firmibasis</name>
    <dbReference type="NCBI Taxonomy" id="79012"/>
    <lineage>
        <taxon>Eukaryota</taxon>
        <taxon>Amoebozoa</taxon>
        <taxon>Evosea</taxon>
        <taxon>Eumycetozoa</taxon>
        <taxon>Dictyostelia</taxon>
        <taxon>Dictyosteliales</taxon>
        <taxon>Dictyosteliaceae</taxon>
        <taxon>Dictyostelium</taxon>
    </lineage>
</organism>
<evidence type="ECO:0000256" key="7">
    <source>
        <dbReference type="SAM" id="MobiDB-lite"/>
    </source>
</evidence>
<dbReference type="CDD" id="cd06224">
    <property type="entry name" value="REM"/>
    <property type="match status" value="1"/>
</dbReference>